<evidence type="ECO:0000313" key="2">
    <source>
        <dbReference type="EMBL" id="CAA0082835.1"/>
    </source>
</evidence>
<keyword evidence="4" id="KW-1185">Reference proteome</keyword>
<organism evidence="2 5">
    <name type="scientific">Zhongshania aliphaticivorans</name>
    <dbReference type="NCBI Taxonomy" id="1470434"/>
    <lineage>
        <taxon>Bacteria</taxon>
        <taxon>Pseudomonadati</taxon>
        <taxon>Pseudomonadota</taxon>
        <taxon>Gammaproteobacteria</taxon>
        <taxon>Cellvibrionales</taxon>
        <taxon>Spongiibacteraceae</taxon>
        <taxon>Zhongshania</taxon>
    </lineage>
</organism>
<dbReference type="InterPro" id="IPR018642">
    <property type="entry name" value="DUF2066"/>
</dbReference>
<dbReference type="Pfam" id="PF09839">
    <property type="entry name" value="DUF2066"/>
    <property type="match status" value="1"/>
</dbReference>
<protein>
    <recommendedName>
        <fullName evidence="6">DUF2066 domain-containing protein</fullName>
    </recommendedName>
</protein>
<proteinExistence type="predicted"/>
<dbReference type="Proteomes" id="UP000439591">
    <property type="component" value="Unassembled WGS sequence"/>
</dbReference>
<evidence type="ECO:0000256" key="1">
    <source>
        <dbReference type="SAM" id="SignalP"/>
    </source>
</evidence>
<name>A0A5S9MZV7_9GAMM</name>
<reference evidence="4 5" key="1">
    <citation type="submission" date="2019-11" db="EMBL/GenBank/DDBJ databases">
        <authorList>
            <person name="Holert J."/>
        </authorList>
    </citation>
    <scope>NUCLEOTIDE SEQUENCE [LARGE SCALE GENOMIC DNA]</scope>
    <source>
        <strain evidence="2">BC3_2A</strain>
        <strain evidence="3">SB11_1A</strain>
    </source>
</reference>
<dbReference type="OrthoDB" id="6195299at2"/>
<dbReference type="RefSeq" id="WP_159267286.1">
    <property type="nucleotide sequence ID" value="NZ_CACSIK010000001.1"/>
</dbReference>
<sequence length="357" mass="38920">MRQIIRALASVFAVLTALSGQAAVVSNLYDEQLLVESQSRTALKQGAGLALEQVFVRVSGRRQVADNPVVAEALAAPEPFMTQYRYQRSKNDEGEDELMLKLSFSPRQVNATLQSAGLPIWSANRPAVLVWLVADTIEGRKFVGADADAELLTALHSEAQRRGVVVQMPLFDLADSASLSVKQAWEMSVDDIQQASSRYSTPFILMGRVSQFSTGQWIGSWVLLQGAESLRLDSEGLTATDVLAAPIDYLADMQAATYSVSAGAGSSANTTIHVSGVNSFASYASLVTYLEGLAVIQHANTVWLNKDELILELVLNDDMEKVRRFLTLDGRLLESANVSQSLPVSVRGYYKWTGRNQ</sequence>
<dbReference type="EMBL" id="CACSIK010000001">
    <property type="protein sequence ID" value="CAA0083888.1"/>
    <property type="molecule type" value="Genomic_DNA"/>
</dbReference>
<keyword evidence="1" id="KW-0732">Signal</keyword>
<evidence type="ECO:0000313" key="5">
    <source>
        <dbReference type="Proteomes" id="UP000439591"/>
    </source>
</evidence>
<evidence type="ECO:0000313" key="3">
    <source>
        <dbReference type="EMBL" id="CAA0083888.1"/>
    </source>
</evidence>
<feature type="signal peptide" evidence="1">
    <location>
        <begin position="1"/>
        <end position="22"/>
    </location>
</feature>
<feature type="chain" id="PRO_5036372839" description="DUF2066 domain-containing protein" evidence="1">
    <location>
        <begin position="23"/>
        <end position="357"/>
    </location>
</feature>
<dbReference type="AlphaFoldDB" id="A0A5S9MZV7"/>
<accession>A0A5S9MZV7</accession>
<dbReference type="EMBL" id="CACSIM010000001">
    <property type="protein sequence ID" value="CAA0082835.1"/>
    <property type="molecule type" value="Genomic_DNA"/>
</dbReference>
<evidence type="ECO:0008006" key="6">
    <source>
        <dbReference type="Google" id="ProtNLM"/>
    </source>
</evidence>
<dbReference type="Proteomes" id="UP000435877">
    <property type="component" value="Unassembled WGS sequence"/>
</dbReference>
<gene>
    <name evidence="3" type="ORF">IHBHHGIJ_00609</name>
    <name evidence="2" type="ORF">KFEGEMFD_00541</name>
</gene>
<evidence type="ECO:0000313" key="4">
    <source>
        <dbReference type="Proteomes" id="UP000435877"/>
    </source>
</evidence>